<dbReference type="RefSeq" id="XP_060297375.1">
    <property type="nucleotide sequence ID" value="XM_060443972.1"/>
</dbReference>
<sequence>MASDAPLVLRPAETLTAQCYCKSVHFTVTVPTSALPLPVHLCHCHICRHTHGTLCTFHAPLPAGISPVFIAPSFLETSLTGYTHSDQAASTRFFCKTCGCHIGDRDREAPADGTAPAWRVATSIFDTHAASVFDIRTHVFTPRDGDGSGSGSGLHWWLPSINGRAVRTWNPEPGDPTFPIPAPAPPAREVDAQGRERLRAECHCGGVSFSLPRPDDVHADIAAMSTDNREKGLSAWNAVVDVSDASRLVSGAHAVAWASVPRAALDPAVPADLRFGSLVPYESPYEGSRRAFCGVCGAIVFYYSGGGDGGGGDGGGGGGGGGDVDTVRVAVGILRAPDGVLALDWLMFRTANVETGLAGGGGQRVRAFDGVFTEALTQGLRDWGWETHGLYSNFETP</sequence>
<dbReference type="PANTHER" id="PTHR33337:SF31">
    <property type="entry name" value="DUF636 DOMAIN PROTEIN (AFU_ORTHOLOGUE AFUA_2G12650)"/>
    <property type="match status" value="1"/>
</dbReference>
<keyword evidence="4" id="KW-0456">Lyase</keyword>
<feature type="domain" description="CENP-V/GFA" evidence="5">
    <location>
        <begin position="15"/>
        <end position="144"/>
    </location>
</feature>
<dbReference type="InterPro" id="IPR011057">
    <property type="entry name" value="Mss4-like_sf"/>
</dbReference>
<dbReference type="Proteomes" id="UP001172101">
    <property type="component" value="Unassembled WGS sequence"/>
</dbReference>
<dbReference type="AlphaFoldDB" id="A0AA40DYQ1"/>
<reference evidence="6" key="1">
    <citation type="submission" date="2023-06" db="EMBL/GenBank/DDBJ databases">
        <title>Genome-scale phylogeny and comparative genomics of the fungal order Sordariales.</title>
        <authorList>
            <consortium name="Lawrence Berkeley National Laboratory"/>
            <person name="Hensen N."/>
            <person name="Bonometti L."/>
            <person name="Westerberg I."/>
            <person name="Brannstrom I.O."/>
            <person name="Guillou S."/>
            <person name="Cros-Aarteil S."/>
            <person name="Calhoun S."/>
            <person name="Haridas S."/>
            <person name="Kuo A."/>
            <person name="Mondo S."/>
            <person name="Pangilinan J."/>
            <person name="Riley R."/>
            <person name="LaButti K."/>
            <person name="Andreopoulos B."/>
            <person name="Lipzen A."/>
            <person name="Chen C."/>
            <person name="Yanf M."/>
            <person name="Daum C."/>
            <person name="Ng V."/>
            <person name="Clum A."/>
            <person name="Steindorff A."/>
            <person name="Ohm R."/>
            <person name="Martin F."/>
            <person name="Silar P."/>
            <person name="Natvig D."/>
            <person name="Lalanne C."/>
            <person name="Gautier V."/>
            <person name="Ament-velasquez S.L."/>
            <person name="Kruys A."/>
            <person name="Hutchinson M.I."/>
            <person name="Powell A.J."/>
            <person name="Barry K."/>
            <person name="Miller A.N."/>
            <person name="Grigoriev I.V."/>
            <person name="Debuchy R."/>
            <person name="Gladieux P."/>
            <person name="Thoren M.H."/>
            <person name="Johannesson H."/>
        </authorList>
    </citation>
    <scope>NUCLEOTIDE SEQUENCE</scope>
    <source>
        <strain evidence="6">SMH2392-1A</strain>
    </source>
</reference>
<name>A0AA40DYQ1_9PEZI</name>
<evidence type="ECO:0000256" key="1">
    <source>
        <dbReference type="ARBA" id="ARBA00005495"/>
    </source>
</evidence>
<dbReference type="PANTHER" id="PTHR33337">
    <property type="entry name" value="GFA DOMAIN-CONTAINING PROTEIN"/>
    <property type="match status" value="1"/>
</dbReference>
<accession>A0AA40DYQ1</accession>
<dbReference type="PROSITE" id="PS51891">
    <property type="entry name" value="CENP_V_GFA"/>
    <property type="match status" value="1"/>
</dbReference>
<dbReference type="GO" id="GO:0016846">
    <property type="term" value="F:carbon-sulfur lyase activity"/>
    <property type="evidence" value="ECO:0007669"/>
    <property type="project" value="InterPro"/>
</dbReference>
<proteinExistence type="inferred from homology"/>
<evidence type="ECO:0000313" key="7">
    <source>
        <dbReference type="Proteomes" id="UP001172101"/>
    </source>
</evidence>
<organism evidence="6 7">
    <name type="scientific">Lasiosphaeria miniovina</name>
    <dbReference type="NCBI Taxonomy" id="1954250"/>
    <lineage>
        <taxon>Eukaryota</taxon>
        <taxon>Fungi</taxon>
        <taxon>Dikarya</taxon>
        <taxon>Ascomycota</taxon>
        <taxon>Pezizomycotina</taxon>
        <taxon>Sordariomycetes</taxon>
        <taxon>Sordariomycetidae</taxon>
        <taxon>Sordariales</taxon>
        <taxon>Lasiosphaeriaceae</taxon>
        <taxon>Lasiosphaeria</taxon>
    </lineage>
</organism>
<dbReference type="Pfam" id="PF04828">
    <property type="entry name" value="GFA"/>
    <property type="match status" value="1"/>
</dbReference>
<dbReference type="Gene3D" id="3.90.1590.10">
    <property type="entry name" value="glutathione-dependent formaldehyde- activating enzyme (gfa)"/>
    <property type="match status" value="2"/>
</dbReference>
<evidence type="ECO:0000259" key="5">
    <source>
        <dbReference type="PROSITE" id="PS51891"/>
    </source>
</evidence>
<keyword evidence="2" id="KW-0479">Metal-binding</keyword>
<keyword evidence="3" id="KW-0862">Zinc</keyword>
<keyword evidence="7" id="KW-1185">Reference proteome</keyword>
<gene>
    <name evidence="6" type="ORF">B0T26DRAFT_741484</name>
</gene>
<evidence type="ECO:0000256" key="3">
    <source>
        <dbReference type="ARBA" id="ARBA00022833"/>
    </source>
</evidence>
<protein>
    <submittedName>
        <fullName evidence="6">Mss4-like protein</fullName>
    </submittedName>
</protein>
<comment type="similarity">
    <text evidence="1">Belongs to the Gfa family.</text>
</comment>
<dbReference type="EMBL" id="JAUIRO010000004">
    <property type="protein sequence ID" value="KAK0718582.1"/>
    <property type="molecule type" value="Genomic_DNA"/>
</dbReference>
<dbReference type="InterPro" id="IPR006913">
    <property type="entry name" value="CENP-V/GFA"/>
</dbReference>
<evidence type="ECO:0000313" key="6">
    <source>
        <dbReference type="EMBL" id="KAK0718582.1"/>
    </source>
</evidence>
<evidence type="ECO:0000256" key="2">
    <source>
        <dbReference type="ARBA" id="ARBA00022723"/>
    </source>
</evidence>
<dbReference type="GeneID" id="85327242"/>
<evidence type="ECO:0000256" key="4">
    <source>
        <dbReference type="ARBA" id="ARBA00023239"/>
    </source>
</evidence>
<comment type="caution">
    <text evidence="6">The sequence shown here is derived from an EMBL/GenBank/DDBJ whole genome shotgun (WGS) entry which is preliminary data.</text>
</comment>
<dbReference type="GO" id="GO:0046872">
    <property type="term" value="F:metal ion binding"/>
    <property type="evidence" value="ECO:0007669"/>
    <property type="project" value="UniProtKB-KW"/>
</dbReference>
<dbReference type="SUPFAM" id="SSF51316">
    <property type="entry name" value="Mss4-like"/>
    <property type="match status" value="2"/>
</dbReference>